<gene>
    <name evidence="16" type="ORF">CROS1312_LOCUS1897</name>
</gene>
<dbReference type="InterPro" id="IPR001339">
    <property type="entry name" value="mRNA_cap_enzyme_adenylation"/>
</dbReference>
<accession>A0A7S2T950</accession>
<keyword evidence="5" id="KW-0548">Nucleotidyltransferase</keyword>
<dbReference type="Pfam" id="PF01331">
    <property type="entry name" value="mRNA_cap_enzyme"/>
    <property type="match status" value="1"/>
</dbReference>
<evidence type="ECO:0000313" key="16">
    <source>
        <dbReference type="EMBL" id="CAD9722640.1"/>
    </source>
</evidence>
<dbReference type="InterPro" id="IPR000387">
    <property type="entry name" value="Tyr_Pase_dom"/>
</dbReference>
<evidence type="ECO:0000256" key="7">
    <source>
        <dbReference type="ARBA" id="ARBA00023042"/>
    </source>
</evidence>
<dbReference type="Gene3D" id="3.30.470.30">
    <property type="entry name" value="DNA ligase/mRNA capping enzyme"/>
    <property type="match status" value="1"/>
</dbReference>
<dbReference type="SUPFAM" id="SSF56091">
    <property type="entry name" value="DNA ligase/mRNA capping enzyme, catalytic domain"/>
    <property type="match status" value="1"/>
</dbReference>
<feature type="binding site" evidence="13">
    <location>
        <position position="368"/>
    </location>
    <ligand>
        <name>GTP</name>
        <dbReference type="ChEBI" id="CHEBI:37565"/>
    </ligand>
</feature>
<dbReference type="Gene3D" id="3.90.190.10">
    <property type="entry name" value="Protein tyrosine phosphatase superfamily"/>
    <property type="match status" value="1"/>
</dbReference>
<evidence type="ECO:0000256" key="2">
    <source>
        <dbReference type="ARBA" id="ARBA00012475"/>
    </source>
</evidence>
<dbReference type="EC" id="2.7.7.50" evidence="2"/>
<reference evidence="16" key="1">
    <citation type="submission" date="2021-01" db="EMBL/GenBank/DDBJ databases">
        <authorList>
            <person name="Corre E."/>
            <person name="Pelletier E."/>
            <person name="Niang G."/>
            <person name="Scheremetjew M."/>
            <person name="Finn R."/>
            <person name="Kale V."/>
            <person name="Holt S."/>
            <person name="Cochrane G."/>
            <person name="Meng A."/>
            <person name="Brown T."/>
            <person name="Cohen L."/>
        </authorList>
    </citation>
    <scope>NUCLEOTIDE SEQUENCE</scope>
    <source>
        <strain evidence="16">RCC2335</strain>
    </source>
</reference>
<comment type="subcellular location">
    <subcellularLocation>
        <location evidence="1">Nucleus</location>
    </subcellularLocation>
</comment>
<sequence>MGSNPHGVEAYEQAKEERRALFQQAKRARLMAEEESRREDEGPKASSSAPPAQVKEGDLSFVPKGWFDCPPCGDPIGLFIPCKVPLSAAYNERIPEDKRFTPRALVESQKAKGRDIGLVINLTRSKVYYNVRQFEELGITVTTIPCAGRGEAPSPQEVNAFWYAANSYCVEMENSKHILVHCTHGYNRTGYMICHMLMRSPLNFGRYLTVREVLEQFAKARPPGIYKPLYLDELFNYYHEDKKSFAFPALPSWKAEGDIEEDDDGVAGAVGGGGSKAAEGEGRMSHDDLLGEEVVGQHAQEIQNLVRMYVLSQEELGRVHHFPGSQPVSFSRDNREMLERRRYYVTWKADGTRYLLLMMQDGCYLVSRSFDVRRLQMRFPLWGVDKSKKPSFKFVPQNGTLLDGEMVVDEDGYTGEKKRRFYAYDLIAMDGKKIADLPFKQRYAYIEDYAISPRKLEQHAMSKEGDRYPYHMYRYGEESFTLRRKSFYPLHSCANVLGTLIPKLLHESDGLIFQDWEDRYVPLTCQALLKWKYSHMNSVDFMLDLVPGKAAEDAAGDGDYVLVLHRSGRPVTLDGAKVRFPNHVNPKDYVRKIVECSYNQEHDTWVYMRDRVDKTTPNDYGVYLKVMKSITDNIGEEEVVGWCEKASAENPLYARDKGRKCQM</sequence>
<organism evidence="16">
    <name type="scientific">Chloropicon roscoffensis</name>
    <dbReference type="NCBI Taxonomy" id="1461544"/>
    <lineage>
        <taxon>Eukaryota</taxon>
        <taxon>Viridiplantae</taxon>
        <taxon>Chlorophyta</taxon>
        <taxon>Chloropicophyceae</taxon>
        <taxon>Chloropicales</taxon>
        <taxon>Chloropicaceae</taxon>
        <taxon>Chloropicon</taxon>
    </lineage>
</organism>
<dbReference type="PROSITE" id="PS00383">
    <property type="entry name" value="TYR_PHOSPHATASE_1"/>
    <property type="match status" value="1"/>
</dbReference>
<comment type="catalytic activity">
    <reaction evidence="10">
        <text>a 5'-end diphospho-ribonucleoside in mRNA + GTP + H(+) = a 5'-end (5'-triphosphoguanosine)-ribonucleoside in mRNA + diphosphate</text>
        <dbReference type="Rhea" id="RHEA:67012"/>
        <dbReference type="Rhea" id="RHEA-COMP:17165"/>
        <dbReference type="Rhea" id="RHEA-COMP:17166"/>
        <dbReference type="ChEBI" id="CHEBI:15378"/>
        <dbReference type="ChEBI" id="CHEBI:33019"/>
        <dbReference type="ChEBI" id="CHEBI:37565"/>
        <dbReference type="ChEBI" id="CHEBI:167616"/>
        <dbReference type="ChEBI" id="CHEBI:167617"/>
        <dbReference type="EC" id="2.7.7.50"/>
    </reaction>
    <physiologicalReaction direction="left-to-right" evidence="10">
        <dbReference type="Rhea" id="RHEA:67013"/>
    </physiologicalReaction>
</comment>
<keyword evidence="3" id="KW-0507">mRNA processing</keyword>
<dbReference type="Pfam" id="PF03919">
    <property type="entry name" value="mRNA_cap_C"/>
    <property type="match status" value="1"/>
</dbReference>
<dbReference type="GO" id="GO:0005525">
    <property type="term" value="F:GTP binding"/>
    <property type="evidence" value="ECO:0007669"/>
    <property type="project" value="UniProtKB-KW"/>
</dbReference>
<dbReference type="InterPro" id="IPR029021">
    <property type="entry name" value="Prot-tyrosine_phosphatase-like"/>
</dbReference>
<dbReference type="GO" id="GO:0006370">
    <property type="term" value="P:7-methylguanosine mRNA capping"/>
    <property type="evidence" value="ECO:0007669"/>
    <property type="project" value="UniProtKB-KW"/>
</dbReference>
<evidence type="ECO:0000256" key="13">
    <source>
        <dbReference type="PIRSR" id="PIRSR036958-3"/>
    </source>
</evidence>
<feature type="binding site" evidence="13">
    <location>
        <begin position="609"/>
        <end position="614"/>
    </location>
    <ligand>
        <name>GTP</name>
        <dbReference type="ChEBI" id="CHEBI:37565"/>
    </ligand>
</feature>
<keyword evidence="7" id="KW-0506">mRNA capping</keyword>
<dbReference type="InterPro" id="IPR051029">
    <property type="entry name" value="mRNA_Capping_Enz/RNA_Phosphat"/>
</dbReference>
<dbReference type="InterPro" id="IPR012340">
    <property type="entry name" value="NA-bd_OB-fold"/>
</dbReference>
<dbReference type="GO" id="GO:0004484">
    <property type="term" value="F:mRNA guanylyltransferase activity"/>
    <property type="evidence" value="ECO:0007669"/>
    <property type="project" value="UniProtKB-EC"/>
</dbReference>
<dbReference type="CDD" id="cd14502">
    <property type="entry name" value="RNA_5'-triphosphatase"/>
    <property type="match status" value="1"/>
</dbReference>
<dbReference type="InterPro" id="IPR016130">
    <property type="entry name" value="Tyr_Pase_AS"/>
</dbReference>
<feature type="binding site" evidence="13">
    <location>
        <begin position="530"/>
        <end position="532"/>
    </location>
    <ligand>
        <name>GTP</name>
        <dbReference type="ChEBI" id="CHEBI:37565"/>
    </ligand>
</feature>
<protein>
    <recommendedName>
        <fullName evidence="2">mRNA guanylyltransferase</fullName>
        <ecNumber evidence="2">2.7.7.50</ecNumber>
    </recommendedName>
</protein>
<keyword evidence="9" id="KW-0539">Nucleus</keyword>
<dbReference type="PANTHER" id="PTHR10367">
    <property type="entry name" value="MRNA-CAPPING ENZYME"/>
    <property type="match status" value="1"/>
</dbReference>
<dbReference type="Pfam" id="PF22785">
    <property type="entry name" value="Tc-R-P"/>
    <property type="match status" value="1"/>
</dbReference>
<keyword evidence="8 13" id="KW-0342">GTP-binding</keyword>
<dbReference type="Gene3D" id="2.40.50.140">
    <property type="entry name" value="Nucleic acid-binding proteins"/>
    <property type="match status" value="1"/>
</dbReference>
<name>A0A7S2T950_9CHLO</name>
<evidence type="ECO:0000256" key="14">
    <source>
        <dbReference type="SAM" id="MobiDB-lite"/>
    </source>
</evidence>
<dbReference type="EMBL" id="HBHM01002415">
    <property type="protein sequence ID" value="CAD9722640.1"/>
    <property type="molecule type" value="Transcribed_RNA"/>
</dbReference>
<evidence type="ECO:0000256" key="3">
    <source>
        <dbReference type="ARBA" id="ARBA00022664"/>
    </source>
</evidence>
<dbReference type="SUPFAM" id="SSF52799">
    <property type="entry name" value="(Phosphotyrosine protein) phosphatases II"/>
    <property type="match status" value="1"/>
</dbReference>
<dbReference type="PROSITE" id="PS50056">
    <property type="entry name" value="TYR_PHOSPHATASE_2"/>
    <property type="match status" value="1"/>
</dbReference>
<feature type="domain" description="Tyrosine specific protein phosphatases" evidence="15">
    <location>
        <begin position="159"/>
        <end position="222"/>
    </location>
</feature>
<feature type="binding site" evidence="13">
    <location>
        <position position="353"/>
    </location>
    <ligand>
        <name>GTP</name>
        <dbReference type="ChEBI" id="CHEBI:37565"/>
    </ligand>
</feature>
<evidence type="ECO:0000256" key="1">
    <source>
        <dbReference type="ARBA" id="ARBA00004123"/>
    </source>
</evidence>
<feature type="compositionally biased region" description="Basic and acidic residues" evidence="14">
    <location>
        <begin position="30"/>
        <end position="43"/>
    </location>
</feature>
<dbReference type="InterPro" id="IPR013846">
    <property type="entry name" value="mRNA_cap_enzyme_C"/>
</dbReference>
<evidence type="ECO:0000256" key="11">
    <source>
        <dbReference type="PIRSR" id="PIRSR036958-1"/>
    </source>
</evidence>
<keyword evidence="6 13" id="KW-0547">Nucleotide-binding</keyword>
<evidence type="ECO:0000256" key="6">
    <source>
        <dbReference type="ARBA" id="ARBA00022741"/>
    </source>
</evidence>
<evidence type="ECO:0000256" key="9">
    <source>
        <dbReference type="ARBA" id="ARBA00023242"/>
    </source>
</evidence>
<feature type="binding site" evidence="13">
    <location>
        <begin position="403"/>
        <end position="405"/>
    </location>
    <ligand>
        <name>GTP</name>
        <dbReference type="ChEBI" id="CHEBI:37565"/>
    </ligand>
</feature>
<evidence type="ECO:0000256" key="8">
    <source>
        <dbReference type="ARBA" id="ARBA00023134"/>
    </source>
</evidence>
<feature type="active site" description="Phosphocysteine intermediate" evidence="11">
    <location>
        <position position="182"/>
    </location>
</feature>
<feature type="region of interest" description="Disordered" evidence="14">
    <location>
        <begin position="24"/>
        <end position="55"/>
    </location>
</feature>
<dbReference type="InterPro" id="IPR017074">
    <property type="entry name" value="mRNA_cap_enz_bifunc"/>
</dbReference>
<evidence type="ECO:0000256" key="12">
    <source>
        <dbReference type="PIRSR" id="PIRSR036958-2"/>
    </source>
</evidence>
<evidence type="ECO:0000256" key="10">
    <source>
        <dbReference type="ARBA" id="ARBA00044624"/>
    </source>
</evidence>
<keyword evidence="4" id="KW-0808">Transferase</keyword>
<dbReference type="GO" id="GO:0005524">
    <property type="term" value="F:ATP binding"/>
    <property type="evidence" value="ECO:0007669"/>
    <property type="project" value="InterPro"/>
</dbReference>
<evidence type="ECO:0000256" key="5">
    <source>
        <dbReference type="ARBA" id="ARBA00022695"/>
    </source>
</evidence>
<dbReference type="SUPFAM" id="SSF50249">
    <property type="entry name" value="Nucleic acid-binding proteins"/>
    <property type="match status" value="1"/>
</dbReference>
<dbReference type="GO" id="GO:0005634">
    <property type="term" value="C:nucleus"/>
    <property type="evidence" value="ECO:0007669"/>
    <property type="project" value="UniProtKB-SubCell"/>
</dbReference>
<evidence type="ECO:0000256" key="4">
    <source>
        <dbReference type="ARBA" id="ARBA00022679"/>
    </source>
</evidence>
<proteinExistence type="predicted"/>
<dbReference type="AlphaFoldDB" id="A0A7S2T950"/>
<dbReference type="PIRSF" id="PIRSF036958">
    <property type="entry name" value="mRNA_capping_HCE"/>
    <property type="match status" value="1"/>
</dbReference>
<dbReference type="GO" id="GO:0140818">
    <property type="term" value="F:mRNA 5'-triphosphate monophosphatase activity"/>
    <property type="evidence" value="ECO:0007669"/>
    <property type="project" value="InterPro"/>
</dbReference>
<dbReference type="CDD" id="cd07895">
    <property type="entry name" value="Adenylation_mRNA_capping"/>
    <property type="match status" value="1"/>
</dbReference>
<dbReference type="PANTHER" id="PTHR10367:SF17">
    <property type="entry name" value="MRNA-CAPPING ENZYME"/>
    <property type="match status" value="1"/>
</dbReference>
<evidence type="ECO:0000259" key="15">
    <source>
        <dbReference type="PROSITE" id="PS50056"/>
    </source>
</evidence>
<feature type="active site" description="N6-GMP-lysine intermediate" evidence="12">
    <location>
        <position position="348"/>
    </location>
</feature>